<dbReference type="Pfam" id="PF14322">
    <property type="entry name" value="SusD-like_3"/>
    <property type="match status" value="1"/>
</dbReference>
<comment type="similarity">
    <text evidence="2">Belongs to the SusD family.</text>
</comment>
<evidence type="ECO:0000256" key="6">
    <source>
        <dbReference type="SAM" id="SignalP"/>
    </source>
</evidence>
<evidence type="ECO:0000259" key="7">
    <source>
        <dbReference type="Pfam" id="PF07980"/>
    </source>
</evidence>
<dbReference type="Gene3D" id="1.25.40.390">
    <property type="match status" value="1"/>
</dbReference>
<protein>
    <submittedName>
        <fullName evidence="9">Putative outer membrane starch-binding protein</fullName>
    </submittedName>
</protein>
<dbReference type="Gene3D" id="1.10.3780.10">
    <property type="entry name" value="SusD-like"/>
    <property type="match status" value="1"/>
</dbReference>
<evidence type="ECO:0000313" key="9">
    <source>
        <dbReference type="EMBL" id="TYP72217.1"/>
    </source>
</evidence>
<dbReference type="InterPro" id="IPR011990">
    <property type="entry name" value="TPR-like_helical_dom_sf"/>
</dbReference>
<feature type="signal peptide" evidence="6">
    <location>
        <begin position="1"/>
        <end position="21"/>
    </location>
</feature>
<proteinExistence type="inferred from homology"/>
<comment type="subcellular location">
    <subcellularLocation>
        <location evidence="1">Cell outer membrane</location>
    </subcellularLocation>
</comment>
<evidence type="ECO:0000256" key="3">
    <source>
        <dbReference type="ARBA" id="ARBA00022729"/>
    </source>
</evidence>
<dbReference type="Gene3D" id="1.25.40.10">
    <property type="entry name" value="Tetratricopeptide repeat domain"/>
    <property type="match status" value="1"/>
</dbReference>
<evidence type="ECO:0000256" key="4">
    <source>
        <dbReference type="ARBA" id="ARBA00023136"/>
    </source>
</evidence>
<gene>
    <name evidence="9" type="ORF">BD809_107101</name>
</gene>
<sequence>MKNYKTYLILFCTGMFLLASCSDDLNVALEDPDITAADDLYSSEDAYYNVLIRLYAGLSVSGQSGTESTDLFDTDVNESQYIRAYWLPQQLTTDEAVIGWADRSIADFHSQSWTVADPFIQNIYDRIFFQISACNEFIRQASTRENTPANIQELIAEARFLRALSYWHAIDLFGNVPFVTEEDQVGFFFPEQIERKDLFTYIESELLAIEDTVKATLQNEYGRADQSAVWTLLTKLYLNAEVYTGQERYADAVTYAAKVINTSHTLESNYQHLFLADNFLSKGIIFSANFDGLRTQNFGGTTFLTHAPVGGKMNPADFGINGGWAGLRTTSAFVNKFPDTTGDIDSRALFFTDGQTLEIESIGTFENGYAITKWRNVDRDGNPGVDVAGDFVDVDFPMFRLADVYLMYAEAALRSNTGSIADAVSYVNLIRERAYGDTSGNITSGELTLDFILDERSRELYWEGHRRTDLIRYGRFSTSSYVWPWKGGVPAGISTSSHLNLLPIPSSDINANTSLKQNDGY</sequence>
<comment type="caution">
    <text evidence="9">The sequence shown here is derived from an EMBL/GenBank/DDBJ whole genome shotgun (WGS) entry which is preliminary data.</text>
</comment>
<dbReference type="SUPFAM" id="SSF48452">
    <property type="entry name" value="TPR-like"/>
    <property type="match status" value="1"/>
</dbReference>
<name>A0A5S5BYT6_9FLAO</name>
<dbReference type="PROSITE" id="PS51257">
    <property type="entry name" value="PROKAR_LIPOPROTEIN"/>
    <property type="match status" value="1"/>
</dbReference>
<dbReference type="EMBL" id="VNHU01000007">
    <property type="protein sequence ID" value="TYP72217.1"/>
    <property type="molecule type" value="Genomic_DNA"/>
</dbReference>
<dbReference type="CDD" id="cd08977">
    <property type="entry name" value="SusD"/>
    <property type="match status" value="1"/>
</dbReference>
<evidence type="ECO:0000256" key="2">
    <source>
        <dbReference type="ARBA" id="ARBA00006275"/>
    </source>
</evidence>
<feature type="chain" id="PRO_5024392157" evidence="6">
    <location>
        <begin position="22"/>
        <end position="521"/>
    </location>
</feature>
<keyword evidence="3 6" id="KW-0732">Signal</keyword>
<dbReference type="Proteomes" id="UP000324376">
    <property type="component" value="Unassembled WGS sequence"/>
</dbReference>
<dbReference type="GO" id="GO:0009279">
    <property type="term" value="C:cell outer membrane"/>
    <property type="evidence" value="ECO:0007669"/>
    <property type="project" value="UniProtKB-SubCell"/>
</dbReference>
<dbReference type="InterPro" id="IPR033985">
    <property type="entry name" value="SusD-like_N"/>
</dbReference>
<evidence type="ECO:0000256" key="5">
    <source>
        <dbReference type="ARBA" id="ARBA00023237"/>
    </source>
</evidence>
<reference evidence="9 10" key="1">
    <citation type="submission" date="2019-07" db="EMBL/GenBank/DDBJ databases">
        <title>Genomic Encyclopedia of Archaeal and Bacterial Type Strains, Phase II (KMG-II): from individual species to whole genera.</title>
        <authorList>
            <person name="Goeker M."/>
        </authorList>
    </citation>
    <scope>NUCLEOTIDE SEQUENCE [LARGE SCALE GENOMIC DNA]</scope>
    <source>
        <strain evidence="9 10">DSM 17527</strain>
    </source>
</reference>
<dbReference type="InterPro" id="IPR012944">
    <property type="entry name" value="SusD_RagB_dom"/>
</dbReference>
<dbReference type="Pfam" id="PF07980">
    <property type="entry name" value="SusD_RagB"/>
    <property type="match status" value="1"/>
</dbReference>
<evidence type="ECO:0000259" key="8">
    <source>
        <dbReference type="Pfam" id="PF14322"/>
    </source>
</evidence>
<feature type="domain" description="SusD-like N-terminal" evidence="8">
    <location>
        <begin position="81"/>
        <end position="238"/>
    </location>
</feature>
<accession>A0A5S5BYT6</accession>
<feature type="domain" description="RagB/SusD" evidence="7">
    <location>
        <begin position="364"/>
        <end position="521"/>
    </location>
</feature>
<organism evidence="9 10">
    <name type="scientific">Aquimarina intermedia</name>
    <dbReference type="NCBI Taxonomy" id="350814"/>
    <lineage>
        <taxon>Bacteria</taxon>
        <taxon>Pseudomonadati</taxon>
        <taxon>Bacteroidota</taxon>
        <taxon>Flavobacteriia</taxon>
        <taxon>Flavobacteriales</taxon>
        <taxon>Flavobacteriaceae</taxon>
        <taxon>Aquimarina</taxon>
    </lineage>
</organism>
<dbReference type="OrthoDB" id="5694214at2"/>
<dbReference type="AlphaFoldDB" id="A0A5S5BYT6"/>
<keyword evidence="4" id="KW-0472">Membrane</keyword>
<evidence type="ECO:0000256" key="1">
    <source>
        <dbReference type="ARBA" id="ARBA00004442"/>
    </source>
</evidence>
<keyword evidence="5" id="KW-0998">Cell outer membrane</keyword>
<keyword evidence="10" id="KW-1185">Reference proteome</keyword>
<dbReference type="RefSeq" id="WP_148783093.1">
    <property type="nucleotide sequence ID" value="NZ_VNHU01000007.1"/>
</dbReference>
<evidence type="ECO:0000313" key="10">
    <source>
        <dbReference type="Proteomes" id="UP000324376"/>
    </source>
</evidence>